<dbReference type="PROSITE" id="PS00028">
    <property type="entry name" value="ZINC_FINGER_C2H2_1"/>
    <property type="match status" value="2"/>
</dbReference>
<dbReference type="PROSITE" id="PS50157">
    <property type="entry name" value="ZINC_FINGER_C2H2_2"/>
    <property type="match status" value="2"/>
</dbReference>
<dbReference type="FunFam" id="3.30.160.60:FF:000646">
    <property type="entry name" value="Myeloid zinc finger 1"/>
    <property type="match status" value="1"/>
</dbReference>
<proteinExistence type="predicted"/>
<dbReference type="PANTHER" id="PTHR24406">
    <property type="entry name" value="TRANSCRIPTIONAL REPRESSOR CTCFL-RELATED"/>
    <property type="match status" value="1"/>
</dbReference>
<evidence type="ECO:0000256" key="4">
    <source>
        <dbReference type="ARBA" id="ARBA00022771"/>
    </source>
</evidence>
<dbReference type="GO" id="GO:0003677">
    <property type="term" value="F:DNA binding"/>
    <property type="evidence" value="ECO:0007669"/>
    <property type="project" value="UniProtKB-KW"/>
</dbReference>
<evidence type="ECO:0000256" key="8">
    <source>
        <dbReference type="ARBA" id="ARBA00023163"/>
    </source>
</evidence>
<dbReference type="InterPro" id="IPR050888">
    <property type="entry name" value="ZnF_C2H2-type_TF"/>
</dbReference>
<keyword evidence="7" id="KW-0238">DNA-binding</keyword>
<keyword evidence="13" id="KW-1185">Reference proteome</keyword>
<keyword evidence="8" id="KW-0804">Transcription</keyword>
<dbReference type="SUPFAM" id="SSF57667">
    <property type="entry name" value="beta-beta-alpha zinc fingers"/>
    <property type="match status" value="1"/>
</dbReference>
<keyword evidence="4 10" id="KW-0863">Zinc-finger</keyword>
<gene>
    <name evidence="12" type="ORF">Pmani_030347</name>
</gene>
<evidence type="ECO:0000256" key="2">
    <source>
        <dbReference type="ARBA" id="ARBA00022723"/>
    </source>
</evidence>
<keyword evidence="2" id="KW-0479">Metal-binding</keyword>
<organism evidence="12 13">
    <name type="scientific">Petrolisthes manimaculis</name>
    <dbReference type="NCBI Taxonomy" id="1843537"/>
    <lineage>
        <taxon>Eukaryota</taxon>
        <taxon>Metazoa</taxon>
        <taxon>Ecdysozoa</taxon>
        <taxon>Arthropoda</taxon>
        <taxon>Crustacea</taxon>
        <taxon>Multicrustacea</taxon>
        <taxon>Malacostraca</taxon>
        <taxon>Eumalacostraca</taxon>
        <taxon>Eucarida</taxon>
        <taxon>Decapoda</taxon>
        <taxon>Pleocyemata</taxon>
        <taxon>Anomura</taxon>
        <taxon>Galatheoidea</taxon>
        <taxon>Porcellanidae</taxon>
        <taxon>Petrolisthes</taxon>
    </lineage>
</organism>
<evidence type="ECO:0000256" key="3">
    <source>
        <dbReference type="ARBA" id="ARBA00022737"/>
    </source>
</evidence>
<dbReference type="GO" id="GO:0008270">
    <property type="term" value="F:zinc ion binding"/>
    <property type="evidence" value="ECO:0007669"/>
    <property type="project" value="UniProtKB-KW"/>
</dbReference>
<keyword evidence="5" id="KW-0862">Zinc</keyword>
<protein>
    <recommendedName>
        <fullName evidence="11">C2H2-type domain-containing protein</fullName>
    </recommendedName>
</protein>
<dbReference type="InterPro" id="IPR013087">
    <property type="entry name" value="Znf_C2H2_type"/>
</dbReference>
<dbReference type="Gene3D" id="3.30.160.60">
    <property type="entry name" value="Classic Zinc Finger"/>
    <property type="match status" value="2"/>
</dbReference>
<accession>A0AAE1TW08</accession>
<evidence type="ECO:0000256" key="1">
    <source>
        <dbReference type="ARBA" id="ARBA00004123"/>
    </source>
</evidence>
<dbReference type="Proteomes" id="UP001292094">
    <property type="component" value="Unassembled WGS sequence"/>
</dbReference>
<reference evidence="12" key="1">
    <citation type="submission" date="2023-11" db="EMBL/GenBank/DDBJ databases">
        <title>Genome assemblies of two species of porcelain crab, Petrolisthes cinctipes and Petrolisthes manimaculis (Anomura: Porcellanidae).</title>
        <authorList>
            <person name="Angst P."/>
        </authorList>
    </citation>
    <scope>NUCLEOTIDE SEQUENCE</scope>
    <source>
        <strain evidence="12">PB745_02</strain>
        <tissue evidence="12">Gill</tissue>
    </source>
</reference>
<sequence>MEDCAWGPFNPLSHLESLTHTTFSRKCDVMAGGEASVVMGGVGGIIHGGGGGGTGGVLVSGGGVPVEHVPMSRTQNYPFFPCPQCGKSFRTRVTLSRHEKIHKGNAFPCPMCPKVFYQVSNVKYHVHAVHGRQYEAPSKGGTQAHPQAQAAAAVLNEFKLS</sequence>
<dbReference type="EMBL" id="JAWZYT010003688">
    <property type="protein sequence ID" value="KAK4297229.1"/>
    <property type="molecule type" value="Genomic_DNA"/>
</dbReference>
<dbReference type="Pfam" id="PF00096">
    <property type="entry name" value="zf-C2H2"/>
    <property type="match status" value="2"/>
</dbReference>
<dbReference type="SMART" id="SM00355">
    <property type="entry name" value="ZnF_C2H2"/>
    <property type="match status" value="2"/>
</dbReference>
<keyword evidence="3" id="KW-0677">Repeat</keyword>
<evidence type="ECO:0000256" key="7">
    <source>
        <dbReference type="ARBA" id="ARBA00023125"/>
    </source>
</evidence>
<dbReference type="GO" id="GO:0005634">
    <property type="term" value="C:nucleus"/>
    <property type="evidence" value="ECO:0007669"/>
    <property type="project" value="UniProtKB-SubCell"/>
</dbReference>
<dbReference type="AlphaFoldDB" id="A0AAE1TW08"/>
<evidence type="ECO:0000259" key="11">
    <source>
        <dbReference type="PROSITE" id="PS50157"/>
    </source>
</evidence>
<evidence type="ECO:0000256" key="10">
    <source>
        <dbReference type="PROSITE-ProRule" id="PRU00042"/>
    </source>
</evidence>
<evidence type="ECO:0000256" key="5">
    <source>
        <dbReference type="ARBA" id="ARBA00022833"/>
    </source>
</evidence>
<keyword evidence="9" id="KW-0539">Nucleus</keyword>
<dbReference type="InterPro" id="IPR036236">
    <property type="entry name" value="Znf_C2H2_sf"/>
</dbReference>
<evidence type="ECO:0000256" key="6">
    <source>
        <dbReference type="ARBA" id="ARBA00023015"/>
    </source>
</evidence>
<comment type="subcellular location">
    <subcellularLocation>
        <location evidence="1">Nucleus</location>
    </subcellularLocation>
</comment>
<evidence type="ECO:0000256" key="9">
    <source>
        <dbReference type="ARBA" id="ARBA00023242"/>
    </source>
</evidence>
<keyword evidence="6" id="KW-0805">Transcription regulation</keyword>
<evidence type="ECO:0000313" key="12">
    <source>
        <dbReference type="EMBL" id="KAK4297229.1"/>
    </source>
</evidence>
<comment type="caution">
    <text evidence="12">The sequence shown here is derived from an EMBL/GenBank/DDBJ whole genome shotgun (WGS) entry which is preliminary data.</text>
</comment>
<evidence type="ECO:0000313" key="13">
    <source>
        <dbReference type="Proteomes" id="UP001292094"/>
    </source>
</evidence>
<feature type="domain" description="C2H2-type" evidence="11">
    <location>
        <begin position="107"/>
        <end position="135"/>
    </location>
</feature>
<feature type="domain" description="C2H2-type" evidence="11">
    <location>
        <begin position="80"/>
        <end position="107"/>
    </location>
</feature>
<name>A0AAE1TW08_9EUCA</name>